<evidence type="ECO:0000256" key="2">
    <source>
        <dbReference type="ARBA" id="ARBA00022695"/>
    </source>
</evidence>
<dbReference type="GO" id="GO:0005829">
    <property type="term" value="C:cytosol"/>
    <property type="evidence" value="ECO:0007669"/>
    <property type="project" value="TreeGrafter"/>
</dbReference>
<comment type="similarity">
    <text evidence="4">Belongs to the KdsB family.</text>
</comment>
<keyword evidence="2 4" id="KW-0548">Nucleotidyltransferase</keyword>
<evidence type="ECO:0000256" key="3">
    <source>
        <dbReference type="ARBA" id="ARBA00022985"/>
    </source>
</evidence>
<dbReference type="EC" id="2.7.7.38" evidence="4"/>
<dbReference type="SUPFAM" id="SSF53448">
    <property type="entry name" value="Nucleotide-diphospho-sugar transferases"/>
    <property type="match status" value="1"/>
</dbReference>
<dbReference type="RefSeq" id="WP_013682478.1">
    <property type="nucleotide sequence ID" value="NC_015318.1"/>
</dbReference>
<comment type="pathway">
    <text evidence="4">Nucleotide-sugar biosynthesis; CMP-3-deoxy-D-manno-octulosonate biosynthesis; CMP-3-deoxy-D-manno-octulosonate from 3-deoxy-D-manno-octulosonate and CTP: step 1/1.</text>
</comment>
<dbReference type="Gene3D" id="3.90.550.10">
    <property type="entry name" value="Spore Coat Polysaccharide Biosynthesis Protein SpsA, Chain A"/>
    <property type="match status" value="1"/>
</dbReference>
<comment type="pathway">
    <text evidence="4">Bacterial outer membrane biogenesis; lipopolysaccharide biosynthesis.</text>
</comment>
<evidence type="ECO:0000313" key="5">
    <source>
        <dbReference type="EMBL" id="AEA34449.1"/>
    </source>
</evidence>
<dbReference type="UniPathway" id="UPA00030"/>
<dbReference type="PANTHER" id="PTHR42866">
    <property type="entry name" value="3-DEOXY-MANNO-OCTULOSONATE CYTIDYLYLTRANSFERASE"/>
    <property type="match status" value="1"/>
</dbReference>
<dbReference type="STRING" id="760142.Hipma_1493"/>
<dbReference type="KEGG" id="hmr:Hipma_1493"/>
<keyword evidence="6" id="KW-1185">Reference proteome</keyword>
<sequence>MNIAVLIPARYGSSRFEGKVIKTILQKPMVQWVYEGVKSSKYANFLAVLTDDDRVFETVRAFGGNVYFVKGDFKSGTDRIAEFCRDKDFDYIVNMQADEPLIDSDTIDKLIETVILTKEEMATLVCSCSEDEIDDENVVKVVVDKMDYAMYFSRSRIPFNRNYFNRYLKHIGIYAYSKKTLLRLASEEATELEKAEGLEQLRALQYGIKIKIGYVDKFLIGVDTKDDLKKVEEYLSKNDKS</sequence>
<dbReference type="GO" id="GO:0008690">
    <property type="term" value="F:3-deoxy-manno-octulosonate cytidylyltransferase activity"/>
    <property type="evidence" value="ECO:0007669"/>
    <property type="project" value="UniProtKB-UniRule"/>
</dbReference>
<dbReference type="HAMAP" id="MF_00057">
    <property type="entry name" value="KdsB"/>
    <property type="match status" value="1"/>
</dbReference>
<keyword evidence="4" id="KW-0963">Cytoplasm</keyword>
<name>F2LTS3_HIPMA</name>
<evidence type="ECO:0000256" key="1">
    <source>
        <dbReference type="ARBA" id="ARBA00022679"/>
    </source>
</evidence>
<accession>F2LTS3</accession>
<dbReference type="CDD" id="cd02517">
    <property type="entry name" value="CMP-KDO-Synthetase"/>
    <property type="match status" value="1"/>
</dbReference>
<dbReference type="UniPathway" id="UPA00358">
    <property type="reaction ID" value="UER00476"/>
</dbReference>
<dbReference type="Pfam" id="PF02348">
    <property type="entry name" value="CTP_transf_3"/>
    <property type="match status" value="1"/>
</dbReference>
<reference evidence="5 6" key="1">
    <citation type="journal article" date="2011" name="Stand. Genomic Sci.">
        <title>Complete genome sequence of the thermophilic sulfur-reducer Hippea maritima type strain (MH(2)).</title>
        <authorList>
            <person name="Huntemann M."/>
            <person name="Lu M."/>
            <person name="Nolan M."/>
            <person name="Lapidus A."/>
            <person name="Lucas S."/>
            <person name="Hammon N."/>
            <person name="Deshpande S."/>
            <person name="Cheng J.F."/>
            <person name="Tapia R."/>
            <person name="Han C."/>
            <person name="Goodwin L."/>
            <person name="Pitluck S."/>
            <person name="Liolios K."/>
            <person name="Pagani I."/>
            <person name="Ivanova N."/>
            <person name="Ovchinikova G."/>
            <person name="Pati A."/>
            <person name="Chen A."/>
            <person name="Palaniappan K."/>
            <person name="Land M."/>
            <person name="Hauser L."/>
            <person name="Jeffries C.D."/>
            <person name="Detter J.C."/>
            <person name="Brambilla E.M."/>
            <person name="Rohde M."/>
            <person name="Spring S."/>
            <person name="Goker M."/>
            <person name="Woyke T."/>
            <person name="Bristow J."/>
            <person name="Eisen J.A."/>
            <person name="Markowitz V."/>
            <person name="Hugenholtz P."/>
            <person name="Kyrpides N.C."/>
            <person name="Klenk H.P."/>
            <person name="Mavromatis K."/>
        </authorList>
    </citation>
    <scope>NUCLEOTIDE SEQUENCE [LARGE SCALE GENOMIC DNA]</scope>
    <source>
        <strain evidence="6">ATCC 700847 / DSM 10411 / MH2</strain>
    </source>
</reference>
<reference evidence="6" key="2">
    <citation type="submission" date="2011-03" db="EMBL/GenBank/DDBJ databases">
        <title>The complete genome of Hippea maritima DSM 10411.</title>
        <authorList>
            <consortium name="US DOE Joint Genome Institute (JGI-PGF)"/>
            <person name="Lucas S."/>
            <person name="Copeland A."/>
            <person name="Lapidus A."/>
            <person name="Bruce D."/>
            <person name="Goodwin L."/>
            <person name="Pitluck S."/>
            <person name="Peters L."/>
            <person name="Kyrpides N."/>
            <person name="Mavromatis K."/>
            <person name="Pagani I."/>
            <person name="Ivanova N."/>
            <person name="Mikhailova N."/>
            <person name="Lu M."/>
            <person name="Detter J.C."/>
            <person name="Tapia R."/>
            <person name="Han C."/>
            <person name="Land M."/>
            <person name="Hauser L."/>
            <person name="Markowitz V."/>
            <person name="Cheng J.-F."/>
            <person name="Hugenholtz P."/>
            <person name="Woyke T."/>
            <person name="Wu D."/>
            <person name="Spring S."/>
            <person name="Schroeder M."/>
            <person name="Brambilla E."/>
            <person name="Klenk H.-P."/>
            <person name="Eisen J.A."/>
        </authorList>
    </citation>
    <scope>NUCLEOTIDE SEQUENCE [LARGE SCALE GENOMIC DNA]</scope>
    <source>
        <strain evidence="6">ATCC 700847 / DSM 10411 / MH2</strain>
    </source>
</reference>
<dbReference type="NCBIfam" id="TIGR00466">
    <property type="entry name" value="kdsB"/>
    <property type="match status" value="1"/>
</dbReference>
<dbReference type="GO" id="GO:0009103">
    <property type="term" value="P:lipopolysaccharide biosynthetic process"/>
    <property type="evidence" value="ECO:0007669"/>
    <property type="project" value="UniProtKB-UniRule"/>
</dbReference>
<dbReference type="PANTHER" id="PTHR42866:SF2">
    <property type="entry name" value="3-DEOXY-MANNO-OCTULOSONATE CYTIDYLYLTRANSFERASE, MITOCHONDRIAL"/>
    <property type="match status" value="1"/>
</dbReference>
<proteinExistence type="inferred from homology"/>
<comment type="function">
    <text evidence="4">Activates KDO (a required 8-carbon sugar) for incorporation into bacterial lipopolysaccharide in Gram-negative bacteria.</text>
</comment>
<protein>
    <recommendedName>
        <fullName evidence="4">3-deoxy-manno-octulosonate cytidylyltransferase</fullName>
        <ecNumber evidence="4">2.7.7.38</ecNumber>
    </recommendedName>
    <alternativeName>
        <fullName evidence="4">CMP-2-keto-3-deoxyoctulosonic acid synthase</fullName>
        <shortName evidence="4">CKS</shortName>
        <shortName evidence="4">CMP-KDO synthase</shortName>
    </alternativeName>
</protein>
<dbReference type="InterPro" id="IPR003329">
    <property type="entry name" value="Cytidylyl_trans"/>
</dbReference>
<dbReference type="InterPro" id="IPR029044">
    <property type="entry name" value="Nucleotide-diphossugar_trans"/>
</dbReference>
<organism evidence="5 6">
    <name type="scientific">Hippea maritima (strain ATCC 700847 / DSM 10411 / MH2)</name>
    <dbReference type="NCBI Taxonomy" id="760142"/>
    <lineage>
        <taxon>Bacteria</taxon>
        <taxon>Pseudomonadati</taxon>
        <taxon>Campylobacterota</taxon>
        <taxon>Desulfurellia</taxon>
        <taxon>Desulfurellales</taxon>
        <taxon>Hippeaceae</taxon>
        <taxon>Hippea</taxon>
    </lineage>
</organism>
<dbReference type="HOGENOM" id="CLU_065038_0_1_7"/>
<dbReference type="GO" id="GO:0033468">
    <property type="term" value="P:CMP-keto-3-deoxy-D-manno-octulosonic acid biosynthetic process"/>
    <property type="evidence" value="ECO:0007669"/>
    <property type="project" value="UniProtKB-UniRule"/>
</dbReference>
<dbReference type="InterPro" id="IPR004528">
    <property type="entry name" value="KdsB"/>
</dbReference>
<dbReference type="AlphaFoldDB" id="F2LTS3"/>
<dbReference type="FunCoup" id="F2LTS3">
    <property type="interactions" value="378"/>
</dbReference>
<comment type="catalytic activity">
    <reaction evidence="4">
        <text>3-deoxy-alpha-D-manno-oct-2-ulosonate + CTP = CMP-3-deoxy-beta-D-manno-octulosonate + diphosphate</text>
        <dbReference type="Rhea" id="RHEA:23448"/>
        <dbReference type="ChEBI" id="CHEBI:33019"/>
        <dbReference type="ChEBI" id="CHEBI:37563"/>
        <dbReference type="ChEBI" id="CHEBI:85986"/>
        <dbReference type="ChEBI" id="CHEBI:85987"/>
        <dbReference type="EC" id="2.7.7.38"/>
    </reaction>
</comment>
<dbReference type="InParanoid" id="F2LTS3"/>
<dbReference type="eggNOG" id="COG1212">
    <property type="taxonomic scope" value="Bacteria"/>
</dbReference>
<dbReference type="EMBL" id="CP002606">
    <property type="protein sequence ID" value="AEA34449.1"/>
    <property type="molecule type" value="Genomic_DNA"/>
</dbReference>
<dbReference type="OrthoDB" id="9815559at2"/>
<dbReference type="Proteomes" id="UP000008139">
    <property type="component" value="Chromosome"/>
</dbReference>
<keyword evidence="3 4" id="KW-0448">Lipopolysaccharide biosynthesis</keyword>
<comment type="subcellular location">
    <subcellularLocation>
        <location evidence="4">Cytoplasm</location>
    </subcellularLocation>
</comment>
<evidence type="ECO:0000313" key="6">
    <source>
        <dbReference type="Proteomes" id="UP000008139"/>
    </source>
</evidence>
<evidence type="ECO:0000256" key="4">
    <source>
        <dbReference type="HAMAP-Rule" id="MF_00057"/>
    </source>
</evidence>
<keyword evidence="1 4" id="KW-0808">Transferase</keyword>
<gene>
    <name evidence="4" type="primary">kdsB</name>
    <name evidence="5" type="ordered locus">Hipma_1493</name>
</gene>
<dbReference type="NCBIfam" id="NF003952">
    <property type="entry name" value="PRK05450.1-5"/>
    <property type="match status" value="1"/>
</dbReference>